<dbReference type="SFLD" id="SFLDG00358">
    <property type="entry name" value="Main_(cytGST)"/>
    <property type="match status" value="1"/>
</dbReference>
<dbReference type="Gene3D" id="1.20.1050.10">
    <property type="match status" value="1"/>
</dbReference>
<dbReference type="InterPro" id="IPR040079">
    <property type="entry name" value="Glutathione_S-Trfase"/>
</dbReference>
<dbReference type="EMBL" id="JBEQCT010000003">
    <property type="protein sequence ID" value="MFM2485314.1"/>
    <property type="molecule type" value="Genomic_DNA"/>
</dbReference>
<proteinExistence type="predicted"/>
<feature type="domain" description="GST N-terminal" evidence="1">
    <location>
        <begin position="1"/>
        <end position="81"/>
    </location>
</feature>
<gene>
    <name evidence="3" type="ORF">ABUE30_09610</name>
</gene>
<dbReference type="RefSeq" id="WP_408623530.1">
    <property type="nucleotide sequence ID" value="NZ_JBEQCT010000003.1"/>
</dbReference>
<dbReference type="Proteomes" id="UP001629953">
    <property type="component" value="Unassembled WGS sequence"/>
</dbReference>
<dbReference type="Gene3D" id="3.40.30.10">
    <property type="entry name" value="Glutaredoxin"/>
    <property type="match status" value="1"/>
</dbReference>
<dbReference type="InterPro" id="IPR010987">
    <property type="entry name" value="Glutathione-S-Trfase_C-like"/>
</dbReference>
<protein>
    <submittedName>
        <fullName evidence="3">Glutathione S-transferase family protein</fullName>
    </submittedName>
</protein>
<evidence type="ECO:0000259" key="1">
    <source>
        <dbReference type="PROSITE" id="PS50404"/>
    </source>
</evidence>
<sequence>MKLYQTAATPNCQRVDIFLKENDLTIPRIEINVRAGDNLKDEFKRISLNGKVPVLTLDSGECLCESIAICRYLDALYPCPQHLFGESPETIGKIEMWNRVIELEGIQLISQAFRHLKKIYQQRENCIDAWGHEALLRFQYILPKLEQQLSNFDYIAGNQFSIADISAFIMLKVAKLLDVEIDQRWPNLLNWHNQLKQRPAFQ</sequence>
<evidence type="ECO:0000313" key="3">
    <source>
        <dbReference type="EMBL" id="MFM2485314.1"/>
    </source>
</evidence>
<dbReference type="PANTHER" id="PTHR44051">
    <property type="entry name" value="GLUTATHIONE S-TRANSFERASE-RELATED"/>
    <property type="match status" value="1"/>
</dbReference>
<dbReference type="PROSITE" id="PS50405">
    <property type="entry name" value="GST_CTER"/>
    <property type="match status" value="1"/>
</dbReference>
<dbReference type="CDD" id="cd03051">
    <property type="entry name" value="GST_N_GTT2_like"/>
    <property type="match status" value="1"/>
</dbReference>
<keyword evidence="4" id="KW-1185">Reference proteome</keyword>
<name>A0ABW9G6L8_9GAMM</name>
<dbReference type="InterPro" id="IPR036249">
    <property type="entry name" value="Thioredoxin-like_sf"/>
</dbReference>
<dbReference type="SUPFAM" id="SSF52833">
    <property type="entry name" value="Thioredoxin-like"/>
    <property type="match status" value="1"/>
</dbReference>
<evidence type="ECO:0000259" key="2">
    <source>
        <dbReference type="PROSITE" id="PS50405"/>
    </source>
</evidence>
<dbReference type="InterPro" id="IPR004045">
    <property type="entry name" value="Glutathione_S-Trfase_N"/>
</dbReference>
<dbReference type="Pfam" id="PF13410">
    <property type="entry name" value="GST_C_2"/>
    <property type="match status" value="1"/>
</dbReference>
<accession>A0ABW9G6L8</accession>
<dbReference type="InterPro" id="IPR036282">
    <property type="entry name" value="Glutathione-S-Trfase_C_sf"/>
</dbReference>
<dbReference type="SUPFAM" id="SSF47616">
    <property type="entry name" value="GST C-terminal domain-like"/>
    <property type="match status" value="1"/>
</dbReference>
<dbReference type="Pfam" id="PF13417">
    <property type="entry name" value="GST_N_3"/>
    <property type="match status" value="1"/>
</dbReference>
<organism evidence="3 4">
    <name type="scientific">Celerinatantimonas yamalensis</name>
    <dbReference type="NCBI Taxonomy" id="559956"/>
    <lineage>
        <taxon>Bacteria</taxon>
        <taxon>Pseudomonadati</taxon>
        <taxon>Pseudomonadota</taxon>
        <taxon>Gammaproteobacteria</taxon>
        <taxon>Celerinatantimonadaceae</taxon>
        <taxon>Celerinatantimonas</taxon>
    </lineage>
</organism>
<dbReference type="SFLD" id="SFLDS00019">
    <property type="entry name" value="Glutathione_Transferase_(cytos"/>
    <property type="match status" value="1"/>
</dbReference>
<comment type="caution">
    <text evidence="3">The sequence shown here is derived from an EMBL/GenBank/DDBJ whole genome shotgun (WGS) entry which is preliminary data.</text>
</comment>
<dbReference type="PANTHER" id="PTHR44051:SF8">
    <property type="entry name" value="GLUTATHIONE S-TRANSFERASE GSTA"/>
    <property type="match status" value="1"/>
</dbReference>
<feature type="domain" description="GST C-terminal" evidence="2">
    <location>
        <begin position="87"/>
        <end position="202"/>
    </location>
</feature>
<evidence type="ECO:0000313" key="4">
    <source>
        <dbReference type="Proteomes" id="UP001629953"/>
    </source>
</evidence>
<reference evidence="3 4" key="1">
    <citation type="journal article" date="2013" name="Int. J. Syst. Evol. Microbiol.">
        <title>Celerinatantimonas yamalensis sp. nov., a cold-adapted diazotrophic bacterium from a cold permafrost brine.</title>
        <authorList>
            <person name="Shcherbakova V."/>
            <person name="Chuvilskaya N."/>
            <person name="Rivkina E."/>
            <person name="Demidov N."/>
            <person name="Uchaeva V."/>
            <person name="Suetin S."/>
            <person name="Suzina N."/>
            <person name="Gilichinsky D."/>
        </authorList>
    </citation>
    <scope>NUCLEOTIDE SEQUENCE [LARGE SCALE GENOMIC DNA]</scope>
    <source>
        <strain evidence="3 4">C7</strain>
    </source>
</reference>
<dbReference type="PROSITE" id="PS50404">
    <property type="entry name" value="GST_NTER"/>
    <property type="match status" value="1"/>
</dbReference>
<dbReference type="InterPro" id="IPR034345">
    <property type="entry name" value="Gtt2-like_N"/>
</dbReference>